<dbReference type="EMBL" id="FOFR01000006">
    <property type="protein sequence ID" value="SEQ91751.1"/>
    <property type="molecule type" value="Genomic_DNA"/>
</dbReference>
<evidence type="ECO:0000256" key="1">
    <source>
        <dbReference type="SAM" id="Phobius"/>
    </source>
</evidence>
<dbReference type="AlphaFoldDB" id="A0A1H9JXQ5"/>
<proteinExistence type="predicted"/>
<reference evidence="3" key="1">
    <citation type="submission" date="2016-10" db="EMBL/GenBank/DDBJ databases">
        <authorList>
            <person name="Varghese N."/>
            <person name="Submissions S."/>
        </authorList>
    </citation>
    <scope>NUCLEOTIDE SEQUENCE [LARGE SCALE GENOMIC DNA]</scope>
    <source>
        <strain evidence="3">CGMCC 4.3525</strain>
    </source>
</reference>
<gene>
    <name evidence="2" type="ORF">SAMN05216188_106207</name>
</gene>
<evidence type="ECO:0000313" key="3">
    <source>
        <dbReference type="Proteomes" id="UP000199352"/>
    </source>
</evidence>
<keyword evidence="1" id="KW-1133">Transmembrane helix</keyword>
<keyword evidence="1" id="KW-0472">Membrane</keyword>
<organism evidence="2 3">
    <name type="scientific">Lentzea xinjiangensis</name>
    <dbReference type="NCBI Taxonomy" id="402600"/>
    <lineage>
        <taxon>Bacteria</taxon>
        <taxon>Bacillati</taxon>
        <taxon>Actinomycetota</taxon>
        <taxon>Actinomycetes</taxon>
        <taxon>Pseudonocardiales</taxon>
        <taxon>Pseudonocardiaceae</taxon>
        <taxon>Lentzea</taxon>
    </lineage>
</organism>
<feature type="transmembrane region" description="Helical" evidence="1">
    <location>
        <begin position="66"/>
        <end position="88"/>
    </location>
</feature>
<protein>
    <submittedName>
        <fullName evidence="2">Uncharacterized protein</fullName>
    </submittedName>
</protein>
<accession>A0A1H9JXQ5</accession>
<name>A0A1H9JXQ5_9PSEU</name>
<evidence type="ECO:0000313" key="2">
    <source>
        <dbReference type="EMBL" id="SEQ91751.1"/>
    </source>
</evidence>
<sequence length="105" mass="10943">MTSCTGPVVHLRAPMSDDERVSLVERTALCHPAVRGVRCEISFSGEVHAEVVVWRGAGHDRAVRDLAAALGAVLGGVPVRLSVAAVAYRRRGTVLLSMSGAGPAV</sequence>
<dbReference type="Proteomes" id="UP000199352">
    <property type="component" value="Unassembled WGS sequence"/>
</dbReference>
<dbReference type="RefSeq" id="WP_089951531.1">
    <property type="nucleotide sequence ID" value="NZ_FOFR01000006.1"/>
</dbReference>
<keyword evidence="1" id="KW-0812">Transmembrane</keyword>
<dbReference type="OrthoDB" id="3699015at2"/>
<dbReference type="STRING" id="402600.SAMN05216188_106207"/>
<keyword evidence="3" id="KW-1185">Reference proteome</keyword>